<gene>
    <name evidence="2" type="ORF">HF857_08840</name>
</gene>
<dbReference type="AlphaFoldDB" id="A0A7X9NQ27"/>
<dbReference type="SUPFAM" id="SSF47413">
    <property type="entry name" value="lambda repressor-like DNA-binding domains"/>
    <property type="match status" value="1"/>
</dbReference>
<accession>A0A7X9NQ27</accession>
<dbReference type="EMBL" id="JABAFV010000015">
    <property type="protein sequence ID" value="NME50319.1"/>
    <property type="molecule type" value="Genomic_DNA"/>
</dbReference>
<dbReference type="RefSeq" id="WP_168931439.1">
    <property type="nucleotide sequence ID" value="NZ_JABAFV010000015.1"/>
</dbReference>
<dbReference type="PROSITE" id="PS50943">
    <property type="entry name" value="HTH_CROC1"/>
    <property type="match status" value="1"/>
</dbReference>
<comment type="caution">
    <text evidence="2">The sequence shown here is derived from an EMBL/GenBank/DDBJ whole genome shotgun (WGS) entry which is preliminary data.</text>
</comment>
<evidence type="ECO:0000259" key="1">
    <source>
        <dbReference type="PROSITE" id="PS50943"/>
    </source>
</evidence>
<evidence type="ECO:0000313" key="2">
    <source>
        <dbReference type="EMBL" id="NME50319.1"/>
    </source>
</evidence>
<name>A0A7X9NQ27_9ENTE</name>
<evidence type="ECO:0000313" key="3">
    <source>
        <dbReference type="Proteomes" id="UP000588071"/>
    </source>
</evidence>
<dbReference type="Proteomes" id="UP000588071">
    <property type="component" value="Unassembled WGS sequence"/>
</dbReference>
<dbReference type="InterPro" id="IPR001387">
    <property type="entry name" value="Cro/C1-type_HTH"/>
</dbReference>
<proteinExistence type="predicted"/>
<protein>
    <submittedName>
        <fullName evidence="2">Helix-turn-helix transcriptional regulator</fullName>
    </submittedName>
</protein>
<dbReference type="Gene3D" id="1.10.260.40">
    <property type="entry name" value="lambda repressor-like DNA-binding domains"/>
    <property type="match status" value="1"/>
</dbReference>
<reference evidence="2 3" key="1">
    <citation type="submission" date="2020-04" db="EMBL/GenBank/DDBJ databases">
        <authorList>
            <person name="Hitch T.C.A."/>
            <person name="Wylensek D."/>
            <person name="Clavel T."/>
        </authorList>
    </citation>
    <scope>NUCLEOTIDE SEQUENCE [LARGE SCALE GENOMIC DNA]</scope>
    <source>
        <strain evidence="2 3">WCA-380-WT-3C</strain>
    </source>
</reference>
<feature type="domain" description="HTH cro/C1-type" evidence="1">
    <location>
        <begin position="31"/>
        <end position="65"/>
    </location>
</feature>
<sequence length="67" mass="7935">MKISLKSARVNKNLVLDEVVKILREKYNYKITRQKLSRYEANSSDISITLAKFLCEIYDTPIDFIFF</sequence>
<dbReference type="InterPro" id="IPR010982">
    <property type="entry name" value="Lambda_DNA-bd_dom_sf"/>
</dbReference>
<dbReference type="GO" id="GO:0003677">
    <property type="term" value="F:DNA binding"/>
    <property type="evidence" value="ECO:0007669"/>
    <property type="project" value="InterPro"/>
</dbReference>
<organism evidence="2 3">
    <name type="scientific">Enterococcus cecorum</name>
    <dbReference type="NCBI Taxonomy" id="44008"/>
    <lineage>
        <taxon>Bacteria</taxon>
        <taxon>Bacillati</taxon>
        <taxon>Bacillota</taxon>
        <taxon>Bacilli</taxon>
        <taxon>Lactobacillales</taxon>
        <taxon>Enterococcaceae</taxon>
        <taxon>Enterococcus</taxon>
    </lineage>
</organism>